<sequence length="114" mass="12208">MSMSKNSKMLQYINYRMRERRDQEIKGEDRRTRGWCGALSGPGLGRAAGRGILSAPLVQAQPGLCGPVRGVGGPAPGMMQPQISRPPVMGAPPVVRPGQMGFPGQMPRGPPPQF</sequence>
<keyword evidence="4" id="KW-0963">Cytoplasm</keyword>
<dbReference type="Proteomes" id="UP000245207">
    <property type="component" value="Unassembled WGS sequence"/>
</dbReference>
<proteinExistence type="inferred from homology"/>
<dbReference type="EMBL" id="PKPP01002269">
    <property type="protein sequence ID" value="PWA76432.1"/>
    <property type="molecule type" value="Genomic_DNA"/>
</dbReference>
<reference evidence="11 12" key="1">
    <citation type="journal article" date="2018" name="Mol. Plant">
        <title>The genome of Artemisia annua provides insight into the evolution of Asteraceae family and artemisinin biosynthesis.</title>
        <authorList>
            <person name="Shen Q."/>
            <person name="Zhang L."/>
            <person name="Liao Z."/>
            <person name="Wang S."/>
            <person name="Yan T."/>
            <person name="Shi P."/>
            <person name="Liu M."/>
            <person name="Fu X."/>
            <person name="Pan Q."/>
            <person name="Wang Y."/>
            <person name="Lv Z."/>
            <person name="Lu X."/>
            <person name="Zhang F."/>
            <person name="Jiang W."/>
            <person name="Ma Y."/>
            <person name="Chen M."/>
            <person name="Hao X."/>
            <person name="Li L."/>
            <person name="Tang Y."/>
            <person name="Lv G."/>
            <person name="Zhou Y."/>
            <person name="Sun X."/>
            <person name="Brodelius P.E."/>
            <person name="Rose J.K.C."/>
            <person name="Tang K."/>
        </authorList>
    </citation>
    <scope>NUCLEOTIDE SEQUENCE [LARGE SCALE GENOMIC DNA]</scope>
    <source>
        <strain evidence="12">cv. Huhao1</strain>
        <tissue evidence="11">Leaf</tissue>
    </source>
</reference>
<evidence type="ECO:0000256" key="9">
    <source>
        <dbReference type="ARBA" id="ARBA00023274"/>
    </source>
</evidence>
<dbReference type="GO" id="GO:0070990">
    <property type="term" value="F:snRNP binding"/>
    <property type="evidence" value="ECO:0007669"/>
    <property type="project" value="TreeGrafter"/>
</dbReference>
<dbReference type="GO" id="GO:0005682">
    <property type="term" value="C:U5 snRNP"/>
    <property type="evidence" value="ECO:0007669"/>
    <property type="project" value="TreeGrafter"/>
</dbReference>
<dbReference type="GO" id="GO:0005685">
    <property type="term" value="C:U1 snRNP"/>
    <property type="evidence" value="ECO:0007669"/>
    <property type="project" value="TreeGrafter"/>
</dbReference>
<feature type="region of interest" description="Disordered" evidence="10">
    <location>
        <begin position="69"/>
        <end position="114"/>
    </location>
</feature>
<organism evidence="11 12">
    <name type="scientific">Artemisia annua</name>
    <name type="common">Sweet wormwood</name>
    <dbReference type="NCBI Taxonomy" id="35608"/>
    <lineage>
        <taxon>Eukaryota</taxon>
        <taxon>Viridiplantae</taxon>
        <taxon>Streptophyta</taxon>
        <taxon>Embryophyta</taxon>
        <taxon>Tracheophyta</taxon>
        <taxon>Spermatophyta</taxon>
        <taxon>Magnoliopsida</taxon>
        <taxon>eudicotyledons</taxon>
        <taxon>Gunneridae</taxon>
        <taxon>Pentapetalae</taxon>
        <taxon>asterids</taxon>
        <taxon>campanulids</taxon>
        <taxon>Asterales</taxon>
        <taxon>Asteraceae</taxon>
        <taxon>Asteroideae</taxon>
        <taxon>Anthemideae</taxon>
        <taxon>Artemisiinae</taxon>
        <taxon>Artemisia</taxon>
    </lineage>
</organism>
<keyword evidence="8" id="KW-0539">Nucleus</keyword>
<evidence type="ECO:0000256" key="7">
    <source>
        <dbReference type="ARBA" id="ARBA00023187"/>
    </source>
</evidence>
<dbReference type="PANTHER" id="PTHR10701">
    <property type="entry name" value="SMALL NUCLEAR RIBONUCLEOPROTEIN-ASSOCIATED PROTEIN B AND N"/>
    <property type="match status" value="1"/>
</dbReference>
<name>A0A2U1NSE8_ARTAN</name>
<dbReference type="OrthoDB" id="2020720at2759"/>
<evidence type="ECO:0000256" key="3">
    <source>
        <dbReference type="ARBA" id="ARBA00009123"/>
    </source>
</evidence>
<gene>
    <name evidence="11" type="ORF">CTI12_AA232590</name>
</gene>
<dbReference type="GO" id="GO:0003723">
    <property type="term" value="F:RNA binding"/>
    <property type="evidence" value="ECO:0007669"/>
    <property type="project" value="UniProtKB-KW"/>
</dbReference>
<dbReference type="GO" id="GO:0005737">
    <property type="term" value="C:cytoplasm"/>
    <property type="evidence" value="ECO:0007669"/>
    <property type="project" value="UniProtKB-SubCell"/>
</dbReference>
<comment type="similarity">
    <text evidence="3">Belongs to the snRNP SmB/SmN family.</text>
</comment>
<evidence type="ECO:0000256" key="1">
    <source>
        <dbReference type="ARBA" id="ARBA00004123"/>
    </source>
</evidence>
<dbReference type="InterPro" id="IPR050914">
    <property type="entry name" value="snRNP_SmB/NAA38-like"/>
</dbReference>
<keyword evidence="5" id="KW-0507">mRNA processing</keyword>
<dbReference type="GO" id="GO:0005687">
    <property type="term" value="C:U4 snRNP"/>
    <property type="evidence" value="ECO:0007669"/>
    <property type="project" value="TreeGrafter"/>
</dbReference>
<keyword evidence="12" id="KW-1185">Reference proteome</keyword>
<evidence type="ECO:0000256" key="2">
    <source>
        <dbReference type="ARBA" id="ARBA00004496"/>
    </source>
</evidence>
<dbReference type="GO" id="GO:0005686">
    <property type="term" value="C:U2 snRNP"/>
    <property type="evidence" value="ECO:0007669"/>
    <property type="project" value="TreeGrafter"/>
</dbReference>
<evidence type="ECO:0000256" key="8">
    <source>
        <dbReference type="ARBA" id="ARBA00023242"/>
    </source>
</evidence>
<dbReference type="GO" id="GO:0071004">
    <property type="term" value="C:U2-type prespliceosome"/>
    <property type="evidence" value="ECO:0007669"/>
    <property type="project" value="TreeGrafter"/>
</dbReference>
<comment type="caution">
    <text evidence="11">The sequence shown here is derived from an EMBL/GenBank/DDBJ whole genome shotgun (WGS) entry which is preliminary data.</text>
</comment>
<dbReference type="GO" id="GO:0000398">
    <property type="term" value="P:mRNA splicing, via spliceosome"/>
    <property type="evidence" value="ECO:0007669"/>
    <property type="project" value="TreeGrafter"/>
</dbReference>
<dbReference type="GO" id="GO:0046540">
    <property type="term" value="C:U4/U6 x U5 tri-snRNP complex"/>
    <property type="evidence" value="ECO:0007669"/>
    <property type="project" value="TreeGrafter"/>
</dbReference>
<keyword evidence="6" id="KW-0694">RNA-binding</keyword>
<dbReference type="STRING" id="35608.A0A2U1NSE8"/>
<comment type="subcellular location">
    <subcellularLocation>
        <location evidence="2">Cytoplasm</location>
    </subcellularLocation>
    <subcellularLocation>
        <location evidence="1">Nucleus</location>
    </subcellularLocation>
</comment>
<evidence type="ECO:0000313" key="12">
    <source>
        <dbReference type="Proteomes" id="UP000245207"/>
    </source>
</evidence>
<dbReference type="AlphaFoldDB" id="A0A2U1NSE8"/>
<protein>
    <submittedName>
        <fullName evidence="11">SnRNP Sm family protein</fullName>
    </submittedName>
</protein>
<evidence type="ECO:0000256" key="4">
    <source>
        <dbReference type="ARBA" id="ARBA00022490"/>
    </source>
</evidence>
<evidence type="ECO:0000256" key="5">
    <source>
        <dbReference type="ARBA" id="ARBA00022664"/>
    </source>
</evidence>
<keyword evidence="7" id="KW-0508">mRNA splicing</keyword>
<dbReference type="GO" id="GO:0071013">
    <property type="term" value="C:catalytic step 2 spliceosome"/>
    <property type="evidence" value="ECO:0007669"/>
    <property type="project" value="TreeGrafter"/>
</dbReference>
<dbReference type="PANTHER" id="PTHR10701:SF0">
    <property type="entry name" value="SMALL NUCLEAR RIBONUCLEOPROTEIN-ASSOCIATED PROTEIN B"/>
    <property type="match status" value="1"/>
</dbReference>
<evidence type="ECO:0000256" key="6">
    <source>
        <dbReference type="ARBA" id="ARBA00022884"/>
    </source>
</evidence>
<keyword evidence="9" id="KW-0687">Ribonucleoprotein</keyword>
<accession>A0A2U1NSE8</accession>
<evidence type="ECO:0000313" key="11">
    <source>
        <dbReference type="EMBL" id="PWA76432.1"/>
    </source>
</evidence>
<evidence type="ECO:0000256" key="10">
    <source>
        <dbReference type="SAM" id="MobiDB-lite"/>
    </source>
</evidence>